<gene>
    <name evidence="8" type="ORF">CC86DRAFT_348443</name>
</gene>
<evidence type="ECO:0000313" key="8">
    <source>
        <dbReference type="EMBL" id="KAF2827188.1"/>
    </source>
</evidence>
<reference evidence="8" key="1">
    <citation type="journal article" date="2020" name="Stud. Mycol.">
        <title>101 Dothideomycetes genomes: a test case for predicting lifestyles and emergence of pathogens.</title>
        <authorList>
            <person name="Haridas S."/>
            <person name="Albert R."/>
            <person name="Binder M."/>
            <person name="Bloem J."/>
            <person name="Labutti K."/>
            <person name="Salamov A."/>
            <person name="Andreopoulos B."/>
            <person name="Baker S."/>
            <person name="Barry K."/>
            <person name="Bills G."/>
            <person name="Bluhm B."/>
            <person name="Cannon C."/>
            <person name="Castanera R."/>
            <person name="Culley D."/>
            <person name="Daum C."/>
            <person name="Ezra D."/>
            <person name="Gonzalez J."/>
            <person name="Henrissat B."/>
            <person name="Kuo A."/>
            <person name="Liang C."/>
            <person name="Lipzen A."/>
            <person name="Lutzoni F."/>
            <person name="Magnuson J."/>
            <person name="Mondo S."/>
            <person name="Nolan M."/>
            <person name="Ohm R."/>
            <person name="Pangilinan J."/>
            <person name="Park H.-J."/>
            <person name="Ramirez L."/>
            <person name="Alfaro M."/>
            <person name="Sun H."/>
            <person name="Tritt A."/>
            <person name="Yoshinaga Y."/>
            <person name="Zwiers L.-H."/>
            <person name="Turgeon B."/>
            <person name="Goodwin S."/>
            <person name="Spatafora J."/>
            <person name="Crous P."/>
            <person name="Grigoriev I."/>
        </authorList>
    </citation>
    <scope>NUCLEOTIDE SEQUENCE</scope>
    <source>
        <strain evidence="8">CBS 113818</strain>
    </source>
</reference>
<keyword evidence="7" id="KW-0472">Membrane</keyword>
<dbReference type="OrthoDB" id="1055148at2759"/>
<keyword evidence="2 6" id="KW-0479">Metal-binding</keyword>
<dbReference type="PANTHER" id="PTHR46300">
    <property type="entry name" value="P450, PUTATIVE (EUROFUNG)-RELATED-RELATED"/>
    <property type="match status" value="1"/>
</dbReference>
<dbReference type="AlphaFoldDB" id="A0A6A7A2X4"/>
<evidence type="ECO:0000256" key="3">
    <source>
        <dbReference type="ARBA" id="ARBA00023002"/>
    </source>
</evidence>
<keyword evidence="5" id="KW-0503">Monooxygenase</keyword>
<proteinExistence type="inferred from homology"/>
<dbReference type="Pfam" id="PF00067">
    <property type="entry name" value="p450"/>
    <property type="match status" value="1"/>
</dbReference>
<evidence type="ECO:0000256" key="7">
    <source>
        <dbReference type="SAM" id="Phobius"/>
    </source>
</evidence>
<dbReference type="PANTHER" id="PTHR46300:SF2">
    <property type="entry name" value="CYTOCHROME P450 MONOOXYGENASE ALNH-RELATED"/>
    <property type="match status" value="1"/>
</dbReference>
<keyword evidence="3" id="KW-0560">Oxidoreductase</keyword>
<dbReference type="InterPro" id="IPR050364">
    <property type="entry name" value="Cytochrome_P450_fung"/>
</dbReference>
<dbReference type="PRINTS" id="PR00463">
    <property type="entry name" value="EP450I"/>
</dbReference>
<evidence type="ECO:0000256" key="2">
    <source>
        <dbReference type="ARBA" id="ARBA00022723"/>
    </source>
</evidence>
<keyword evidence="9" id="KW-1185">Reference proteome</keyword>
<keyword evidence="7" id="KW-0812">Transmembrane</keyword>
<evidence type="ECO:0000256" key="5">
    <source>
        <dbReference type="ARBA" id="ARBA00023033"/>
    </source>
</evidence>
<evidence type="ECO:0000256" key="6">
    <source>
        <dbReference type="PIRSR" id="PIRSR602401-1"/>
    </source>
</evidence>
<evidence type="ECO:0000256" key="4">
    <source>
        <dbReference type="ARBA" id="ARBA00023004"/>
    </source>
</evidence>
<evidence type="ECO:0000313" key="9">
    <source>
        <dbReference type="Proteomes" id="UP000799424"/>
    </source>
</evidence>
<name>A0A6A7A2X4_9PLEO</name>
<organism evidence="8 9">
    <name type="scientific">Ophiobolus disseminans</name>
    <dbReference type="NCBI Taxonomy" id="1469910"/>
    <lineage>
        <taxon>Eukaryota</taxon>
        <taxon>Fungi</taxon>
        <taxon>Dikarya</taxon>
        <taxon>Ascomycota</taxon>
        <taxon>Pezizomycotina</taxon>
        <taxon>Dothideomycetes</taxon>
        <taxon>Pleosporomycetidae</taxon>
        <taxon>Pleosporales</taxon>
        <taxon>Pleosporineae</taxon>
        <taxon>Phaeosphaeriaceae</taxon>
        <taxon>Ophiobolus</taxon>
    </lineage>
</organism>
<evidence type="ECO:0000256" key="1">
    <source>
        <dbReference type="ARBA" id="ARBA00010617"/>
    </source>
</evidence>
<comment type="similarity">
    <text evidence="1">Belongs to the cytochrome P450 family.</text>
</comment>
<dbReference type="GO" id="GO:0004497">
    <property type="term" value="F:monooxygenase activity"/>
    <property type="evidence" value="ECO:0007669"/>
    <property type="project" value="UniProtKB-KW"/>
</dbReference>
<dbReference type="GO" id="GO:0020037">
    <property type="term" value="F:heme binding"/>
    <property type="evidence" value="ECO:0007669"/>
    <property type="project" value="InterPro"/>
</dbReference>
<keyword evidence="6" id="KW-0349">Heme</keyword>
<sequence>MDNYRVVVGASTLAAVLIYLAIQCLQVGRRPKNYPPGPPTVPVLGNLHLLSGITPETQERRLICGQIPKDKPWLQFTKWAEEYGPIYSLMVGTRTYIVLSSPTVVKDLLDKRSNIYSSRPDMYIGQDIASGGLRLVVMKYGATWRKMHRMVHNIFNMRAATTYLPYQDLENKQMLVDLLDSPRNFVEHIRRYSNSLTTQMVFGFRTTSHTDSKLRQLFDCFEKWGELAAGPSSQLLDIYPVLRRLPPFLRPNYRYAQGLHKTEMELYLGHWMATKRGLENGTGKPCFCNDVLRVQDQEKMSDEQAAYLSGSLLEAGSDTTSALLVGFVQAMLVFPNVQRHAQVEIDRVVGSARLPTMDDASELPYLRAVVKECIRWMPTTIMAAPHSVTQEDEYMGYRIPKGATVLINVWALHMDPTTTPSPRTFDPTRFGPNPPTEFESATASDPSQRRNYIFGAGRRVCQGMHIAERSLFLAVTRLLWAFDFKSAPGATKMPDVDDLVGSLTVQPAPFEVTIQARTKAKEKMVREAWEDVHEGLLDGETGQWRNVPEGMAFSTWMPGQEEKIGE</sequence>
<dbReference type="Proteomes" id="UP000799424">
    <property type="component" value="Unassembled WGS sequence"/>
</dbReference>
<dbReference type="SUPFAM" id="SSF48264">
    <property type="entry name" value="Cytochrome P450"/>
    <property type="match status" value="1"/>
</dbReference>
<dbReference type="PRINTS" id="PR00385">
    <property type="entry name" value="P450"/>
</dbReference>
<feature type="binding site" description="axial binding residue" evidence="6">
    <location>
        <position position="461"/>
    </location>
    <ligand>
        <name>heme</name>
        <dbReference type="ChEBI" id="CHEBI:30413"/>
    </ligand>
    <ligandPart>
        <name>Fe</name>
        <dbReference type="ChEBI" id="CHEBI:18248"/>
    </ligandPart>
</feature>
<dbReference type="GO" id="GO:0016705">
    <property type="term" value="F:oxidoreductase activity, acting on paired donors, with incorporation or reduction of molecular oxygen"/>
    <property type="evidence" value="ECO:0007669"/>
    <property type="project" value="InterPro"/>
</dbReference>
<dbReference type="EMBL" id="MU006224">
    <property type="protein sequence ID" value="KAF2827188.1"/>
    <property type="molecule type" value="Genomic_DNA"/>
</dbReference>
<dbReference type="Gene3D" id="1.10.630.10">
    <property type="entry name" value="Cytochrome P450"/>
    <property type="match status" value="1"/>
</dbReference>
<dbReference type="InterPro" id="IPR002401">
    <property type="entry name" value="Cyt_P450_E_grp-I"/>
</dbReference>
<keyword evidence="4 6" id="KW-0408">Iron</keyword>
<feature type="transmembrane region" description="Helical" evidence="7">
    <location>
        <begin position="6"/>
        <end position="25"/>
    </location>
</feature>
<comment type="cofactor">
    <cofactor evidence="6">
        <name>heme</name>
        <dbReference type="ChEBI" id="CHEBI:30413"/>
    </cofactor>
</comment>
<dbReference type="CDD" id="cd11065">
    <property type="entry name" value="CYP64-like"/>
    <property type="match status" value="1"/>
</dbReference>
<keyword evidence="7" id="KW-1133">Transmembrane helix</keyword>
<protein>
    <submittedName>
        <fullName evidence="8">Cytochrome P450</fullName>
    </submittedName>
</protein>
<accession>A0A6A7A2X4</accession>
<dbReference type="InterPro" id="IPR036396">
    <property type="entry name" value="Cyt_P450_sf"/>
</dbReference>
<dbReference type="GO" id="GO:0005506">
    <property type="term" value="F:iron ion binding"/>
    <property type="evidence" value="ECO:0007669"/>
    <property type="project" value="InterPro"/>
</dbReference>
<dbReference type="InterPro" id="IPR001128">
    <property type="entry name" value="Cyt_P450"/>
</dbReference>